<protein>
    <recommendedName>
        <fullName evidence="4">Type 2 lantipeptide synthetase LanM</fullName>
    </recommendedName>
</protein>
<name>A0A4U3MEF6_9ACTN</name>
<keyword evidence="1" id="KW-0479">Metal-binding</keyword>
<dbReference type="Gene3D" id="1.50.10.20">
    <property type="match status" value="1"/>
</dbReference>
<evidence type="ECO:0008006" key="4">
    <source>
        <dbReference type="Google" id="ProtNLM"/>
    </source>
</evidence>
<evidence type="ECO:0000313" key="3">
    <source>
        <dbReference type="Proteomes" id="UP000308705"/>
    </source>
</evidence>
<keyword evidence="1" id="KW-0862">Zinc</keyword>
<reference evidence="2 3" key="1">
    <citation type="submission" date="2019-04" db="EMBL/GenBank/DDBJ databases">
        <title>Herbidospora sp. NEAU-GS14.nov., a novel actinomycete isolated from soil.</title>
        <authorList>
            <person name="Han L."/>
        </authorList>
    </citation>
    <scope>NUCLEOTIDE SEQUENCE [LARGE SCALE GENOMIC DNA]</scope>
    <source>
        <strain evidence="2 3">NEAU-GS14</strain>
    </source>
</reference>
<feature type="binding site" evidence="1">
    <location>
        <position position="639"/>
    </location>
    <ligand>
        <name>Zn(2+)</name>
        <dbReference type="ChEBI" id="CHEBI:29105"/>
    </ligand>
</feature>
<gene>
    <name evidence="2" type="ORF">FDA94_21185</name>
</gene>
<dbReference type="OrthoDB" id="9148343at2"/>
<feature type="binding site" evidence="1">
    <location>
        <position position="638"/>
    </location>
    <ligand>
        <name>Zn(2+)</name>
        <dbReference type="ChEBI" id="CHEBI:29105"/>
    </ligand>
</feature>
<dbReference type="SMART" id="SM01260">
    <property type="entry name" value="LANC_like"/>
    <property type="match status" value="1"/>
</dbReference>
<dbReference type="GO" id="GO:0031179">
    <property type="term" value="P:peptide modification"/>
    <property type="evidence" value="ECO:0007669"/>
    <property type="project" value="InterPro"/>
</dbReference>
<dbReference type="InterPro" id="IPR040871">
    <property type="entry name" value="HopA1"/>
</dbReference>
<dbReference type="RefSeq" id="WP_137248807.1">
    <property type="nucleotide sequence ID" value="NZ_SZQA01000020.1"/>
</dbReference>
<sequence length="725" mass="76090">MATDDNREIVAAALAAATVSATYDLAWFGEVVDTIRPLPDDAMMREAAGSFVSRLLYRGCYLFGRPRREVAAFRESIMEGLPSTRSARFVNAAVYAGAHVAPTSRRLPLVTTGAEPLIDLEGVRVRLSLPGPAEHVEVHIPGVSVTKSPGFVLFRSPHGQPAADGQRLVRLYWNMAAAGAVGLIEPLTRVVGDLAYHFKVVHADADWPERADSAVLYIGHDDLARVWPALRDLHRRSLPMMRPYVPALTRRAGLGLGVAEDPGGGESYGMFVCERIAEGLMRAHAEGSADRDLQLAYVAEAFEKAGRSLATPHATPEVARLLDGLTGATPAPAPVVPGGLTGEAERLARRMAADALVHGDRCTWLKPHPDIGGRAGWVPMGADVYDGTAGMALFLAQLADPAFTGLARKAARHALATAPDLPGPGLYSGRSGAGLAAALAGRALGDAELVERGFALVDAAARDALTGEGPADVIDGTAGALLAVLAAHDLGNPTGLRLAADLGTTLIGQGEDTGGTLSWTPGFVGYAHGAAGCALALAELAEATGEPAFLAAAGRAVAYERTWFHDGNWRDARTAHERGPDGDLTLEPDLNRYDWCYGAPGIALTRGRLAPHEARIGFAAARRAAATHPALVYDMCLCHGSAGIAEILSLAPADHAEDGDADLAREMTRRALAAHHDDLAWPRGYGLMLGAAGVALAALRRDDPAIVSPLHLPRPSSPEEAPRGR</sequence>
<dbReference type="PRINTS" id="PR01950">
    <property type="entry name" value="LANCSUPER"/>
</dbReference>
<evidence type="ECO:0000256" key="1">
    <source>
        <dbReference type="PIRSR" id="PIRSR607822-1"/>
    </source>
</evidence>
<comment type="caution">
    <text evidence="2">The sequence shown here is derived from an EMBL/GenBank/DDBJ whole genome shotgun (WGS) entry which is preliminary data.</text>
</comment>
<dbReference type="Pfam" id="PF17914">
    <property type="entry name" value="HopA1"/>
    <property type="match status" value="1"/>
</dbReference>
<organism evidence="2 3">
    <name type="scientific">Herbidospora galbida</name>
    <dbReference type="NCBI Taxonomy" id="2575442"/>
    <lineage>
        <taxon>Bacteria</taxon>
        <taxon>Bacillati</taxon>
        <taxon>Actinomycetota</taxon>
        <taxon>Actinomycetes</taxon>
        <taxon>Streptosporangiales</taxon>
        <taxon>Streptosporangiaceae</taxon>
        <taxon>Herbidospora</taxon>
    </lineage>
</organism>
<dbReference type="PRINTS" id="PR01955">
    <property type="entry name" value="LANCFRANKIA"/>
</dbReference>
<feature type="binding site" evidence="1">
    <location>
        <position position="596"/>
    </location>
    <ligand>
        <name>Zn(2+)</name>
        <dbReference type="ChEBI" id="CHEBI:29105"/>
    </ligand>
</feature>
<dbReference type="GO" id="GO:0046872">
    <property type="term" value="F:metal ion binding"/>
    <property type="evidence" value="ECO:0007669"/>
    <property type="project" value="UniProtKB-KW"/>
</dbReference>
<proteinExistence type="predicted"/>
<dbReference type="EMBL" id="SZQA01000020">
    <property type="protein sequence ID" value="TKK86614.1"/>
    <property type="molecule type" value="Genomic_DNA"/>
</dbReference>
<dbReference type="Pfam" id="PF05147">
    <property type="entry name" value="LANC_like"/>
    <property type="match status" value="1"/>
</dbReference>
<accession>A0A4U3MEF6</accession>
<keyword evidence="3" id="KW-1185">Reference proteome</keyword>
<dbReference type="SUPFAM" id="SSF158745">
    <property type="entry name" value="LanC-like"/>
    <property type="match status" value="1"/>
</dbReference>
<dbReference type="InterPro" id="IPR007822">
    <property type="entry name" value="LANC-like"/>
</dbReference>
<evidence type="ECO:0000313" key="2">
    <source>
        <dbReference type="EMBL" id="TKK86614.1"/>
    </source>
</evidence>
<dbReference type="AlphaFoldDB" id="A0A4U3MEF6"/>
<dbReference type="Proteomes" id="UP000308705">
    <property type="component" value="Unassembled WGS sequence"/>
</dbReference>